<dbReference type="SUPFAM" id="SSF81901">
    <property type="entry name" value="HCP-like"/>
    <property type="match status" value="1"/>
</dbReference>
<gene>
    <name evidence="4" type="ORF">Q3M24_23030</name>
</gene>
<dbReference type="EMBL" id="CP159373">
    <property type="protein sequence ID" value="XCN73107.1"/>
    <property type="molecule type" value="Genomic_DNA"/>
</dbReference>
<keyword evidence="3" id="KW-1133">Transmembrane helix</keyword>
<protein>
    <recommendedName>
        <fullName evidence="5">Tetratricopeptide repeat-containing protein</fullName>
    </recommendedName>
</protein>
<dbReference type="SMART" id="SM00028">
    <property type="entry name" value="TPR"/>
    <property type="match status" value="2"/>
</dbReference>
<dbReference type="InterPro" id="IPR019734">
    <property type="entry name" value="TPR_rpt"/>
</dbReference>
<proteinExistence type="predicted"/>
<evidence type="ECO:0008006" key="5">
    <source>
        <dbReference type="Google" id="ProtNLM"/>
    </source>
</evidence>
<organism evidence="4">
    <name type="scientific">Candidatus Electrothrix aestuarii</name>
    <dbReference type="NCBI Taxonomy" id="3062594"/>
    <lineage>
        <taxon>Bacteria</taxon>
        <taxon>Pseudomonadati</taxon>
        <taxon>Thermodesulfobacteriota</taxon>
        <taxon>Desulfobulbia</taxon>
        <taxon>Desulfobulbales</taxon>
        <taxon>Desulfobulbaceae</taxon>
        <taxon>Candidatus Electrothrix</taxon>
    </lineage>
</organism>
<evidence type="ECO:0000256" key="1">
    <source>
        <dbReference type="PROSITE-ProRule" id="PRU00339"/>
    </source>
</evidence>
<reference evidence="4" key="2">
    <citation type="submission" date="2024-06" db="EMBL/GenBank/DDBJ databases">
        <authorList>
            <person name="Plum-Jensen L.E."/>
            <person name="Schramm A."/>
            <person name="Marshall I.P.G."/>
        </authorList>
    </citation>
    <scope>NUCLEOTIDE SEQUENCE</scope>
    <source>
        <strain evidence="4">Rat1</strain>
    </source>
</reference>
<name>A0AAU8LVL4_9BACT</name>
<keyword evidence="1" id="KW-0802">TPR repeat</keyword>
<keyword evidence="3" id="KW-0812">Transmembrane</keyword>
<feature type="transmembrane region" description="Helical" evidence="3">
    <location>
        <begin position="111"/>
        <end position="133"/>
    </location>
</feature>
<sequence>MKNDISQTILFRYADHLKNINTASTEQEVLDILAARDAVQTLLAEQEGSEHFGTLLTEINKLDQQLRTQGELVAAKVDLPAIRTGRCPDDTAWWWYFEPAQKKSAWDRLDWLWNSIMAGALALTVSFMMQIFQALSVGGLSWGETFATIAQGGGLALVGSGALTDSGKNRVSQVLANLGIKGIYLAEALCAIALILLAIVYTGHTMLPNYFYKQGESFYEKSNLTGAALKFEQGIQINPDDARFNLSLGKVHESIGNLDASLVQYKIAAGAGDPWGLNNLGRVLLFWVDPNLLKRKLDLAESYLRMALQRAETLAADKGALSDQKQSDLVDLLYQTNRNLGWALLEQKKYKDAESYLRNAISWDKQITHDQIGGGMAYCLLSEAYRHTEQAVLADKNWKKCIKKARPETIFEYKWFMEKGNSADQIYTTSIVDGITEEEFKDFLTKKAQATQSNKKYISNTAPETKEEAQ</sequence>
<feature type="compositionally biased region" description="Polar residues" evidence="2">
    <location>
        <begin position="448"/>
        <end position="463"/>
    </location>
</feature>
<dbReference type="InterPro" id="IPR011990">
    <property type="entry name" value="TPR-like_helical_dom_sf"/>
</dbReference>
<feature type="region of interest" description="Disordered" evidence="2">
    <location>
        <begin position="448"/>
        <end position="470"/>
    </location>
</feature>
<feature type="transmembrane region" description="Helical" evidence="3">
    <location>
        <begin position="145"/>
        <end position="163"/>
    </location>
</feature>
<dbReference type="KEGG" id="eaj:Q3M24_23030"/>
<feature type="transmembrane region" description="Helical" evidence="3">
    <location>
        <begin position="184"/>
        <end position="203"/>
    </location>
</feature>
<evidence type="ECO:0000256" key="3">
    <source>
        <dbReference type="SAM" id="Phobius"/>
    </source>
</evidence>
<dbReference type="Gene3D" id="1.25.40.10">
    <property type="entry name" value="Tetratricopeptide repeat domain"/>
    <property type="match status" value="2"/>
</dbReference>
<evidence type="ECO:0000256" key="2">
    <source>
        <dbReference type="SAM" id="MobiDB-lite"/>
    </source>
</evidence>
<keyword evidence="3" id="KW-0472">Membrane</keyword>
<feature type="repeat" description="TPR" evidence="1">
    <location>
        <begin position="208"/>
        <end position="241"/>
    </location>
</feature>
<reference evidence="4" key="1">
    <citation type="journal article" date="2024" name="Syst. Appl. Microbiol.">
        <title>First single-strain enrichments of Electrothrix cable bacteria, description of E. aestuarii sp. nov. and E. rattekaaiensis sp. nov., and proposal of a cable bacteria taxonomy following the rules of the SeqCode.</title>
        <authorList>
            <person name="Plum-Jensen L.E."/>
            <person name="Schramm A."/>
            <person name="Marshall I.P.G."/>
        </authorList>
    </citation>
    <scope>NUCLEOTIDE SEQUENCE</scope>
    <source>
        <strain evidence="4">Rat1</strain>
    </source>
</reference>
<evidence type="ECO:0000313" key="4">
    <source>
        <dbReference type="EMBL" id="XCN73107.1"/>
    </source>
</evidence>
<dbReference type="PROSITE" id="PS50005">
    <property type="entry name" value="TPR"/>
    <property type="match status" value="1"/>
</dbReference>
<accession>A0AAU8LVL4</accession>
<dbReference type="AlphaFoldDB" id="A0AAU8LVL4"/>